<dbReference type="EMBL" id="MU128974">
    <property type="protein sequence ID" value="KAF9513328.1"/>
    <property type="molecule type" value="Genomic_DNA"/>
</dbReference>
<proteinExistence type="predicted"/>
<organism evidence="2 3">
    <name type="scientific">Hydnum rufescens UP504</name>
    <dbReference type="NCBI Taxonomy" id="1448309"/>
    <lineage>
        <taxon>Eukaryota</taxon>
        <taxon>Fungi</taxon>
        <taxon>Dikarya</taxon>
        <taxon>Basidiomycota</taxon>
        <taxon>Agaricomycotina</taxon>
        <taxon>Agaricomycetes</taxon>
        <taxon>Cantharellales</taxon>
        <taxon>Hydnaceae</taxon>
        <taxon>Hydnum</taxon>
    </lineage>
</organism>
<dbReference type="AlphaFoldDB" id="A0A9P6AWK4"/>
<gene>
    <name evidence="2" type="ORF">BS47DRAFT_1344408</name>
</gene>
<keyword evidence="3" id="KW-1185">Reference proteome</keyword>
<evidence type="ECO:0000313" key="2">
    <source>
        <dbReference type="EMBL" id="KAF9513328.1"/>
    </source>
</evidence>
<evidence type="ECO:0000313" key="3">
    <source>
        <dbReference type="Proteomes" id="UP000886523"/>
    </source>
</evidence>
<evidence type="ECO:0000256" key="1">
    <source>
        <dbReference type="SAM" id="MobiDB-lite"/>
    </source>
</evidence>
<comment type="caution">
    <text evidence="2">The sequence shown here is derived from an EMBL/GenBank/DDBJ whole genome shotgun (WGS) entry which is preliminary data.</text>
</comment>
<dbReference type="Proteomes" id="UP000886523">
    <property type="component" value="Unassembled WGS sequence"/>
</dbReference>
<sequence>MTHENGSSEEMGMEGGGMQPPSSSTRLRRSQWVDMSLEERKAYVTALMSGHDRDYDPALFEDAFPINDVVNLYSDNQAVDSWNKNVTSQLRWESCN</sequence>
<reference evidence="2" key="1">
    <citation type="journal article" date="2020" name="Nat. Commun.">
        <title>Large-scale genome sequencing of mycorrhizal fungi provides insights into the early evolution of symbiotic traits.</title>
        <authorList>
            <person name="Miyauchi S."/>
            <person name="Kiss E."/>
            <person name="Kuo A."/>
            <person name="Drula E."/>
            <person name="Kohler A."/>
            <person name="Sanchez-Garcia M."/>
            <person name="Morin E."/>
            <person name="Andreopoulos B."/>
            <person name="Barry K.W."/>
            <person name="Bonito G."/>
            <person name="Buee M."/>
            <person name="Carver A."/>
            <person name="Chen C."/>
            <person name="Cichocki N."/>
            <person name="Clum A."/>
            <person name="Culley D."/>
            <person name="Crous P.W."/>
            <person name="Fauchery L."/>
            <person name="Girlanda M."/>
            <person name="Hayes R.D."/>
            <person name="Keri Z."/>
            <person name="LaButti K."/>
            <person name="Lipzen A."/>
            <person name="Lombard V."/>
            <person name="Magnuson J."/>
            <person name="Maillard F."/>
            <person name="Murat C."/>
            <person name="Nolan M."/>
            <person name="Ohm R.A."/>
            <person name="Pangilinan J."/>
            <person name="Pereira M.F."/>
            <person name="Perotto S."/>
            <person name="Peter M."/>
            <person name="Pfister S."/>
            <person name="Riley R."/>
            <person name="Sitrit Y."/>
            <person name="Stielow J.B."/>
            <person name="Szollosi G."/>
            <person name="Zifcakova L."/>
            <person name="Stursova M."/>
            <person name="Spatafora J.W."/>
            <person name="Tedersoo L."/>
            <person name="Vaario L.M."/>
            <person name="Yamada A."/>
            <person name="Yan M."/>
            <person name="Wang P."/>
            <person name="Xu J."/>
            <person name="Bruns T."/>
            <person name="Baldrian P."/>
            <person name="Vilgalys R."/>
            <person name="Dunand C."/>
            <person name="Henrissat B."/>
            <person name="Grigoriev I.V."/>
            <person name="Hibbett D."/>
            <person name="Nagy L.G."/>
            <person name="Martin F.M."/>
        </authorList>
    </citation>
    <scope>NUCLEOTIDE SEQUENCE</scope>
    <source>
        <strain evidence="2">UP504</strain>
    </source>
</reference>
<dbReference type="OrthoDB" id="3264084at2759"/>
<protein>
    <submittedName>
        <fullName evidence="2">Uncharacterized protein</fullName>
    </submittedName>
</protein>
<name>A0A9P6AWK4_9AGAM</name>
<accession>A0A9P6AWK4</accession>
<feature type="region of interest" description="Disordered" evidence="1">
    <location>
        <begin position="1"/>
        <end position="30"/>
    </location>
</feature>